<feature type="disulfide bond" evidence="1">
    <location>
        <begin position="77"/>
        <end position="92"/>
    </location>
</feature>
<dbReference type="GO" id="GO:0006955">
    <property type="term" value="P:immune response"/>
    <property type="evidence" value="ECO:0007669"/>
    <property type="project" value="InterPro"/>
</dbReference>
<feature type="disulfide bond" evidence="1">
    <location>
        <begin position="56"/>
        <end position="74"/>
    </location>
</feature>
<dbReference type="GeneTree" id="ENSGT00940000162178"/>
<keyword evidence="4" id="KW-0732">Signal</keyword>
<dbReference type="GO" id="GO:0043011">
    <property type="term" value="P:myeloid dendritic cell differentiation"/>
    <property type="evidence" value="ECO:0007669"/>
    <property type="project" value="Ensembl"/>
</dbReference>
<evidence type="ECO:0000256" key="4">
    <source>
        <dbReference type="SAM" id="SignalP"/>
    </source>
</evidence>
<keyword evidence="3" id="KW-0472">Membrane</keyword>
<feature type="disulfide bond" evidence="1">
    <location>
        <begin position="53"/>
        <end position="66"/>
    </location>
</feature>
<feature type="domain" description="TNFR-Cys" evidence="5">
    <location>
        <begin position="38"/>
        <end position="74"/>
    </location>
</feature>
<dbReference type="STRING" id="13616.ENSMODP00000022515"/>
<feature type="repeat" description="TNFR-Cys" evidence="1">
    <location>
        <begin position="38"/>
        <end position="74"/>
    </location>
</feature>
<dbReference type="PROSITE" id="PS00652">
    <property type="entry name" value="TNFR_NGFR_1"/>
    <property type="match status" value="1"/>
</dbReference>
<dbReference type="CTD" id="4055"/>
<dbReference type="RefSeq" id="XP_007503709.1">
    <property type="nucleotide sequence ID" value="XM_007503647.2"/>
</dbReference>
<dbReference type="GO" id="GO:0005794">
    <property type="term" value="C:Golgi apparatus"/>
    <property type="evidence" value="ECO:0007669"/>
    <property type="project" value="Ensembl"/>
</dbReference>
<dbReference type="PROSITE" id="PS50050">
    <property type="entry name" value="TNFR_NGFR_2"/>
    <property type="match status" value="2"/>
</dbReference>
<proteinExistence type="predicted"/>
<dbReference type="SUPFAM" id="SSF57586">
    <property type="entry name" value="TNF receptor-like"/>
    <property type="match status" value="2"/>
</dbReference>
<evidence type="ECO:0000256" key="1">
    <source>
        <dbReference type="PROSITE-ProRule" id="PRU00206"/>
    </source>
</evidence>
<reference evidence="6" key="3">
    <citation type="submission" date="2025-09" db="UniProtKB">
        <authorList>
            <consortium name="Ensembl"/>
        </authorList>
    </citation>
    <scope>IDENTIFICATION</scope>
</reference>
<evidence type="ECO:0000313" key="7">
    <source>
        <dbReference type="Proteomes" id="UP000002280"/>
    </source>
</evidence>
<dbReference type="HOGENOM" id="CLU_052594_0_0_1"/>
<reference evidence="6 7" key="1">
    <citation type="journal article" date="2007" name="Nature">
        <title>Genome of the marsupial Monodelphis domestica reveals innovation in non-coding sequences.</title>
        <authorList>
            <person name="Mikkelsen T.S."/>
            <person name="Wakefield M.J."/>
            <person name="Aken B."/>
            <person name="Amemiya C.T."/>
            <person name="Chang J.L."/>
            <person name="Duke S."/>
            <person name="Garber M."/>
            <person name="Gentles A.J."/>
            <person name="Goodstadt L."/>
            <person name="Heger A."/>
            <person name="Jurka J."/>
            <person name="Kamal M."/>
            <person name="Mauceli E."/>
            <person name="Searle S.M."/>
            <person name="Sharpe T."/>
            <person name="Baker M.L."/>
            <person name="Batzer M.A."/>
            <person name="Benos P.V."/>
            <person name="Belov K."/>
            <person name="Clamp M."/>
            <person name="Cook A."/>
            <person name="Cuff J."/>
            <person name="Das R."/>
            <person name="Davidow L."/>
            <person name="Deakin J.E."/>
            <person name="Fazzari M.J."/>
            <person name="Glass J.L."/>
            <person name="Grabherr M."/>
            <person name="Greally J.M."/>
            <person name="Gu W."/>
            <person name="Hore T.A."/>
            <person name="Huttley G.A."/>
            <person name="Kleber M."/>
            <person name="Jirtle R.L."/>
            <person name="Koina E."/>
            <person name="Lee J.T."/>
            <person name="Mahony S."/>
            <person name="Marra M.A."/>
            <person name="Miller R.D."/>
            <person name="Nicholls R.D."/>
            <person name="Oda M."/>
            <person name="Papenfuss A.T."/>
            <person name="Parra Z.E."/>
            <person name="Pollock D.D."/>
            <person name="Ray D.A."/>
            <person name="Schein J.E."/>
            <person name="Speed T.P."/>
            <person name="Thompson K."/>
            <person name="VandeBerg J.L."/>
            <person name="Wade C.M."/>
            <person name="Walker J.A."/>
            <person name="Waters P.D."/>
            <person name="Webber C."/>
            <person name="Weidman J.R."/>
            <person name="Xie X."/>
            <person name="Zody M.C."/>
            <person name="Baldwin J."/>
            <person name="Abdouelleil A."/>
            <person name="Abdulkadir J."/>
            <person name="Abebe A."/>
            <person name="Abera B."/>
            <person name="Abreu J."/>
            <person name="Acer S.C."/>
            <person name="Aftuck L."/>
            <person name="Alexander A."/>
            <person name="An P."/>
            <person name="Anderson E."/>
            <person name="Anderson S."/>
            <person name="Arachi H."/>
            <person name="Azer M."/>
            <person name="Bachantsang P."/>
            <person name="Barry A."/>
            <person name="Bayul T."/>
            <person name="Berlin A."/>
            <person name="Bessette D."/>
            <person name="Bloom T."/>
            <person name="Bloom T."/>
            <person name="Boguslavskiy L."/>
            <person name="Bonnet C."/>
            <person name="Boukhgalter B."/>
            <person name="Bourzgui I."/>
            <person name="Brown A."/>
            <person name="Cahill P."/>
            <person name="Channer S."/>
            <person name="Cheshatsang Y."/>
            <person name="Chuda L."/>
            <person name="Citroen M."/>
            <person name="Collymore A."/>
            <person name="Cooke P."/>
            <person name="Costello M."/>
            <person name="D'Aco K."/>
            <person name="Daza R."/>
            <person name="De Haan G."/>
            <person name="DeGray S."/>
            <person name="DeMaso C."/>
            <person name="Dhargay N."/>
            <person name="Dooley K."/>
            <person name="Dooley E."/>
            <person name="Doricent M."/>
            <person name="Dorje P."/>
            <person name="Dorjee K."/>
            <person name="Dupes A."/>
            <person name="Elong R."/>
            <person name="Falk J."/>
            <person name="Farina A."/>
            <person name="Faro S."/>
            <person name="Ferguson D."/>
            <person name="Fisher S."/>
            <person name="Foley C.D."/>
            <person name="Franke A."/>
            <person name="Friedrich D."/>
            <person name="Gadbois L."/>
            <person name="Gearin G."/>
            <person name="Gearin C.R."/>
            <person name="Giannoukos G."/>
            <person name="Goode T."/>
            <person name="Graham J."/>
            <person name="Grandbois E."/>
            <person name="Grewal S."/>
            <person name="Gyaltsen K."/>
            <person name="Hafez N."/>
            <person name="Hagos B."/>
            <person name="Hall J."/>
            <person name="Henson C."/>
            <person name="Hollinger A."/>
            <person name="Honan T."/>
            <person name="Huard M.D."/>
            <person name="Hughes L."/>
            <person name="Hurhula B."/>
            <person name="Husby M.E."/>
            <person name="Kamat A."/>
            <person name="Kanga B."/>
            <person name="Kashin S."/>
            <person name="Khazanovich D."/>
            <person name="Kisner P."/>
            <person name="Lance K."/>
            <person name="Lara M."/>
            <person name="Lee W."/>
            <person name="Lennon N."/>
            <person name="Letendre F."/>
            <person name="LeVine R."/>
            <person name="Lipovsky A."/>
            <person name="Liu X."/>
            <person name="Liu J."/>
            <person name="Liu S."/>
            <person name="Lokyitsang T."/>
            <person name="Lokyitsang Y."/>
            <person name="Lubonja R."/>
            <person name="Lui A."/>
            <person name="MacDonald P."/>
            <person name="Magnisalis V."/>
            <person name="Maru K."/>
            <person name="Matthews C."/>
            <person name="McCusker W."/>
            <person name="McDonough S."/>
            <person name="Mehta T."/>
            <person name="Meldrim J."/>
            <person name="Meneus L."/>
            <person name="Mihai O."/>
            <person name="Mihalev A."/>
            <person name="Mihova T."/>
            <person name="Mittelman R."/>
            <person name="Mlenga V."/>
            <person name="Montmayeur A."/>
            <person name="Mulrain L."/>
            <person name="Navidi A."/>
            <person name="Naylor J."/>
            <person name="Negash T."/>
            <person name="Nguyen T."/>
            <person name="Nguyen N."/>
            <person name="Nicol R."/>
            <person name="Norbu C."/>
            <person name="Norbu N."/>
            <person name="Novod N."/>
            <person name="O'Neill B."/>
            <person name="Osman S."/>
            <person name="Markiewicz E."/>
            <person name="Oyono O.L."/>
            <person name="Patti C."/>
            <person name="Phunkhang P."/>
            <person name="Pierre F."/>
            <person name="Priest M."/>
            <person name="Raghuraman S."/>
            <person name="Rege F."/>
            <person name="Reyes R."/>
            <person name="Rise C."/>
            <person name="Rogov P."/>
            <person name="Ross K."/>
            <person name="Ryan E."/>
            <person name="Settipalli S."/>
            <person name="Shea T."/>
            <person name="Sherpa N."/>
            <person name="Shi L."/>
            <person name="Shih D."/>
            <person name="Sparrow T."/>
            <person name="Spaulding J."/>
            <person name="Stalker J."/>
            <person name="Stange-Thomann N."/>
            <person name="Stavropoulos S."/>
            <person name="Stone C."/>
            <person name="Strader C."/>
            <person name="Tesfaye S."/>
            <person name="Thomson T."/>
            <person name="Thoulutsang Y."/>
            <person name="Thoulutsang D."/>
            <person name="Topham K."/>
            <person name="Topping I."/>
            <person name="Tsamla T."/>
            <person name="Vassiliev H."/>
            <person name="Vo A."/>
            <person name="Wangchuk T."/>
            <person name="Wangdi T."/>
            <person name="Weiand M."/>
            <person name="Wilkinson J."/>
            <person name="Wilson A."/>
            <person name="Yadav S."/>
            <person name="Young G."/>
            <person name="Yu Q."/>
            <person name="Zembek L."/>
            <person name="Zhong D."/>
            <person name="Zimmer A."/>
            <person name="Zwirko Z."/>
            <person name="Jaffe D.B."/>
            <person name="Alvarez P."/>
            <person name="Brockman W."/>
            <person name="Butler J."/>
            <person name="Chin C."/>
            <person name="Gnerre S."/>
            <person name="MacCallum I."/>
            <person name="Graves J.A."/>
            <person name="Ponting C.P."/>
            <person name="Breen M."/>
            <person name="Samollow P.B."/>
            <person name="Lander E.S."/>
            <person name="Lindblad-Toh K."/>
        </authorList>
    </citation>
    <scope>NUCLEOTIDE SEQUENCE [LARGE SCALE GENOMIC DNA]</scope>
</reference>
<dbReference type="GeneID" id="100014805"/>
<feature type="repeat" description="TNFR-Cys" evidence="1">
    <location>
        <begin position="76"/>
        <end position="118"/>
    </location>
</feature>
<feature type="compositionally biased region" description="Pro residues" evidence="2">
    <location>
        <begin position="384"/>
        <end position="396"/>
    </location>
</feature>
<feature type="domain" description="TNFR-Cys" evidence="5">
    <location>
        <begin position="76"/>
        <end position="118"/>
    </location>
</feature>
<evidence type="ECO:0000313" key="6">
    <source>
        <dbReference type="Ensembl" id="ENSMODP00000022515.3"/>
    </source>
</evidence>
<evidence type="ECO:0000259" key="5">
    <source>
        <dbReference type="PROSITE" id="PS50050"/>
    </source>
</evidence>
<dbReference type="AlphaFoldDB" id="F7G4F9"/>
<dbReference type="GO" id="GO:0042802">
    <property type="term" value="F:identical protein binding"/>
    <property type="evidence" value="ECO:0007669"/>
    <property type="project" value="Ensembl"/>
</dbReference>
<dbReference type="CDD" id="cd10578">
    <property type="entry name" value="TNFRSF3"/>
    <property type="match status" value="1"/>
</dbReference>
<comment type="caution">
    <text evidence="1">Lacks conserved residue(s) required for the propagation of feature annotation.</text>
</comment>
<feature type="signal peptide" evidence="4">
    <location>
        <begin position="1"/>
        <end position="27"/>
    </location>
</feature>
<dbReference type="GO" id="GO:2001238">
    <property type="term" value="P:positive regulation of extrinsic apoptotic signaling pathway"/>
    <property type="evidence" value="ECO:0007669"/>
    <property type="project" value="Ensembl"/>
</dbReference>
<feature type="chain" id="PRO_5003359430" evidence="4">
    <location>
        <begin position="28"/>
        <end position="431"/>
    </location>
</feature>
<dbReference type="InParanoid" id="F7G4F9"/>
<feature type="transmembrane region" description="Helical" evidence="3">
    <location>
        <begin position="233"/>
        <end position="256"/>
    </location>
</feature>
<reference evidence="6" key="2">
    <citation type="submission" date="2025-08" db="UniProtKB">
        <authorList>
            <consortium name="Ensembl"/>
        </authorList>
    </citation>
    <scope>IDENTIFICATION</scope>
</reference>
<dbReference type="InterPro" id="IPR017349">
    <property type="entry name" value="TNFR_3_LTBR"/>
</dbReference>
<dbReference type="Gene3D" id="2.10.50.10">
    <property type="entry name" value="Tumor Necrosis Factor Receptor, subunit A, domain 2"/>
    <property type="match status" value="3"/>
</dbReference>
<dbReference type="InterPro" id="IPR001368">
    <property type="entry name" value="TNFR/NGFR_Cys_rich_reg"/>
</dbReference>
<dbReference type="GO" id="GO:0043123">
    <property type="term" value="P:positive regulation of canonical NF-kappaB signal transduction"/>
    <property type="evidence" value="ECO:0000318"/>
    <property type="project" value="GO_Central"/>
</dbReference>
<dbReference type="Proteomes" id="UP000002280">
    <property type="component" value="Chromosome 8"/>
</dbReference>
<dbReference type="OrthoDB" id="6238402at2759"/>
<name>F7G4F9_MONDO</name>
<dbReference type="Pfam" id="PF00020">
    <property type="entry name" value="TNFR_c6"/>
    <property type="match status" value="3"/>
</dbReference>
<dbReference type="OMA" id="NNCVPCK"/>
<dbReference type="GO" id="GO:0071260">
    <property type="term" value="P:cellular response to mechanical stimulus"/>
    <property type="evidence" value="ECO:0007669"/>
    <property type="project" value="Ensembl"/>
</dbReference>
<keyword evidence="7" id="KW-1185">Reference proteome</keyword>
<dbReference type="InterPro" id="IPR033997">
    <property type="entry name" value="TNFRSF3_N"/>
</dbReference>
<protein>
    <submittedName>
        <fullName evidence="6">Lymphotoxin beta receptor</fullName>
    </submittedName>
</protein>
<dbReference type="PANTHER" id="PTHR47607:SF1">
    <property type="entry name" value="TUMOR NECROSIS FACTOR RECEPTOR SUPERFAMILY MEMBER 3"/>
    <property type="match status" value="1"/>
</dbReference>
<dbReference type="FunCoup" id="F7G4F9">
    <property type="interactions" value="275"/>
</dbReference>
<dbReference type="PANTHER" id="PTHR47607">
    <property type="entry name" value="TUMOR NECROSIS FACTOR RECEPTOR SUBFAMILY MEMBER 3"/>
    <property type="match status" value="1"/>
</dbReference>
<dbReference type="GO" id="GO:0031625">
    <property type="term" value="F:ubiquitin protein ligase binding"/>
    <property type="evidence" value="ECO:0000318"/>
    <property type="project" value="GO_Central"/>
</dbReference>
<feature type="region of interest" description="Disordered" evidence="2">
    <location>
        <begin position="381"/>
        <end position="402"/>
    </location>
</feature>
<dbReference type="FunFam" id="2.10.50.10:FF:000007">
    <property type="entry name" value="TNF receptor superfamily member 14"/>
    <property type="match status" value="1"/>
</dbReference>
<keyword evidence="3" id="KW-0812">Transmembrane</keyword>
<evidence type="ECO:0000256" key="3">
    <source>
        <dbReference type="SAM" id="Phobius"/>
    </source>
</evidence>
<dbReference type="Bgee" id="ENSMODG00000018059">
    <property type="expression patterns" value="Expressed in adult mammalian kidney and 17 other cell types or tissues"/>
</dbReference>
<dbReference type="SMART" id="SM00208">
    <property type="entry name" value="TNFR"/>
    <property type="match status" value="3"/>
</dbReference>
<dbReference type="eggNOG" id="ENOG502S4WF">
    <property type="taxonomic scope" value="Eukaryota"/>
</dbReference>
<sequence length="431" mass="47224">MRLPQACSLQGLLRGPLLLGLFGLLAGQQLRQGPPDTKCADQQYYEPRHEVCCSRCPPGMHVLEFCNRHRNTTCAPCPPRSYNEFWNHINVCQLCRPCDKVLGFEEVAPCNASRKTQCRCRQGMYCPNGGTDCEHCEPLSSCPPGTEPELTGVHLASKIVRRSLKQRNWDKIGEFDNNCVPCSDGYFQNISSPDVRCQPHTNCEAQGLVTSVPGTAVSDARCQNSPPKMPGTILLLSVLVPMASILLLISVFSCAWKRHPSLCRKLGLLLKRRPEREDPNPPPNQDIPRTNQKYPDLVELLLDSSGTAPVALNGHPPSPAMETEPLRQQSPPDQGRDQGTEPGEQGQEVHHGTNGFLVSGGSVTVKGNIYIYNGPVLGGARGPGDPPLSPDPPYPVPEEGTPNLLRFSEPHQEDGKAWHLAETETLGCYAH</sequence>
<organism evidence="6 7">
    <name type="scientific">Monodelphis domestica</name>
    <name type="common">Gray short-tailed opossum</name>
    <dbReference type="NCBI Taxonomy" id="13616"/>
    <lineage>
        <taxon>Eukaryota</taxon>
        <taxon>Metazoa</taxon>
        <taxon>Chordata</taxon>
        <taxon>Craniata</taxon>
        <taxon>Vertebrata</taxon>
        <taxon>Euteleostomi</taxon>
        <taxon>Mammalia</taxon>
        <taxon>Metatheria</taxon>
        <taxon>Didelphimorphia</taxon>
        <taxon>Didelphidae</taxon>
        <taxon>Monodelphis</taxon>
    </lineage>
</organism>
<dbReference type="PRINTS" id="PR01920">
    <property type="entry name" value="TNFACTORR3"/>
</dbReference>
<dbReference type="GO" id="GO:0046330">
    <property type="term" value="P:positive regulation of JNK cascade"/>
    <property type="evidence" value="ECO:0007669"/>
    <property type="project" value="Ensembl"/>
</dbReference>
<feature type="region of interest" description="Disordered" evidence="2">
    <location>
        <begin position="307"/>
        <end position="356"/>
    </location>
</feature>
<dbReference type="Ensembl" id="ENSMODT00000022908.4">
    <property type="protein sequence ID" value="ENSMODP00000022515.3"/>
    <property type="gene ID" value="ENSMODG00000018059.4"/>
</dbReference>
<evidence type="ECO:0000256" key="2">
    <source>
        <dbReference type="SAM" id="MobiDB-lite"/>
    </source>
</evidence>
<dbReference type="GO" id="GO:0048534">
    <property type="term" value="P:hematopoietic or lymphoid organ development"/>
    <property type="evidence" value="ECO:0007669"/>
    <property type="project" value="InterPro"/>
</dbReference>
<gene>
    <name evidence="6" type="primary">LTBR</name>
</gene>
<keyword evidence="3" id="KW-1133">Transmembrane helix</keyword>
<keyword evidence="1" id="KW-1015">Disulfide bond</keyword>
<accession>F7G4F9</accession>